<dbReference type="PANTHER" id="PTHR24148">
    <property type="entry name" value="ANKYRIN REPEAT DOMAIN-CONTAINING PROTEIN 39 HOMOLOG-RELATED"/>
    <property type="match status" value="1"/>
</dbReference>
<sequence length="249" mass="28538">MDDTDQHRTPTIGPFTTAQLYDSIPIPSGSQCIPVLDIPKRPLAADECLTGTLRIVDLRNSPKFTALSYVDAVCINQDNTDEKAHQIPLMGEIYTWAEVVYIWLGDGSRAADKAMKYIRAASEHRLFPAGVPWWDGTRPITVNKDRNRLWWGIFFLGLRRVQERSNRRHDFGVLRGCDRVSLLELLDQTLLHRSWTFQEATLASNPIVVCGQEHATWVQLHQDLTFIQDSVSRFYDKDDISTVARNERR</sequence>
<evidence type="ECO:0000259" key="1">
    <source>
        <dbReference type="Pfam" id="PF06985"/>
    </source>
</evidence>
<organism evidence="2 3">
    <name type="scientific">Fusarium solani</name>
    <name type="common">Filamentous fungus</name>
    <dbReference type="NCBI Taxonomy" id="169388"/>
    <lineage>
        <taxon>Eukaryota</taxon>
        <taxon>Fungi</taxon>
        <taxon>Dikarya</taxon>
        <taxon>Ascomycota</taxon>
        <taxon>Pezizomycotina</taxon>
        <taxon>Sordariomycetes</taxon>
        <taxon>Hypocreomycetidae</taxon>
        <taxon>Hypocreales</taxon>
        <taxon>Nectriaceae</taxon>
        <taxon>Fusarium</taxon>
        <taxon>Fusarium solani species complex</taxon>
    </lineage>
</organism>
<dbReference type="Proteomes" id="UP000736672">
    <property type="component" value="Unassembled WGS sequence"/>
</dbReference>
<name>A0A9P9G247_FUSSL</name>
<accession>A0A9P9G247</accession>
<dbReference type="Pfam" id="PF06985">
    <property type="entry name" value="HET"/>
    <property type="match status" value="1"/>
</dbReference>
<dbReference type="InterPro" id="IPR010730">
    <property type="entry name" value="HET"/>
</dbReference>
<dbReference type="EMBL" id="JAGTJS010000036">
    <property type="protein sequence ID" value="KAH7230690.1"/>
    <property type="molecule type" value="Genomic_DNA"/>
</dbReference>
<protein>
    <submittedName>
        <fullName evidence="2">Heterokaryon incompatibility protein-domain-containing protein</fullName>
    </submittedName>
</protein>
<evidence type="ECO:0000313" key="3">
    <source>
        <dbReference type="Proteomes" id="UP000736672"/>
    </source>
</evidence>
<reference evidence="2" key="1">
    <citation type="journal article" date="2021" name="Nat. Commun.">
        <title>Genetic determinants of endophytism in the Arabidopsis root mycobiome.</title>
        <authorList>
            <person name="Mesny F."/>
            <person name="Miyauchi S."/>
            <person name="Thiergart T."/>
            <person name="Pickel B."/>
            <person name="Atanasova L."/>
            <person name="Karlsson M."/>
            <person name="Huettel B."/>
            <person name="Barry K.W."/>
            <person name="Haridas S."/>
            <person name="Chen C."/>
            <person name="Bauer D."/>
            <person name="Andreopoulos W."/>
            <person name="Pangilinan J."/>
            <person name="LaButti K."/>
            <person name="Riley R."/>
            <person name="Lipzen A."/>
            <person name="Clum A."/>
            <person name="Drula E."/>
            <person name="Henrissat B."/>
            <person name="Kohler A."/>
            <person name="Grigoriev I.V."/>
            <person name="Martin F.M."/>
            <person name="Hacquard S."/>
        </authorList>
    </citation>
    <scope>NUCLEOTIDE SEQUENCE</scope>
    <source>
        <strain evidence="2">FSSC 5 MPI-SDFR-AT-0091</strain>
    </source>
</reference>
<proteinExistence type="predicted"/>
<evidence type="ECO:0000313" key="2">
    <source>
        <dbReference type="EMBL" id="KAH7230690.1"/>
    </source>
</evidence>
<dbReference type="InterPro" id="IPR052895">
    <property type="entry name" value="HetReg/Transcr_Mod"/>
</dbReference>
<dbReference type="OrthoDB" id="2157530at2759"/>
<dbReference type="AlphaFoldDB" id="A0A9P9G247"/>
<feature type="domain" description="Heterokaryon incompatibility" evidence="1">
    <location>
        <begin position="69"/>
        <end position="199"/>
    </location>
</feature>
<dbReference type="PANTHER" id="PTHR24148:SF64">
    <property type="entry name" value="HETEROKARYON INCOMPATIBILITY DOMAIN-CONTAINING PROTEIN"/>
    <property type="match status" value="1"/>
</dbReference>
<comment type="caution">
    <text evidence="2">The sequence shown here is derived from an EMBL/GenBank/DDBJ whole genome shotgun (WGS) entry which is preliminary data.</text>
</comment>
<keyword evidence="3" id="KW-1185">Reference proteome</keyword>
<gene>
    <name evidence="2" type="ORF">B0J15DRAFT_472935</name>
</gene>